<evidence type="ECO:0000313" key="3">
    <source>
        <dbReference type="EMBL" id="RCX09661.1"/>
    </source>
</evidence>
<accession>A0A369AKH0</accession>
<proteinExistence type="predicted"/>
<dbReference type="InterPro" id="IPR036061">
    <property type="entry name" value="CheW-like_dom_sf"/>
</dbReference>
<dbReference type="InterPro" id="IPR002545">
    <property type="entry name" value="CheW-lke_dom"/>
</dbReference>
<evidence type="ECO:0000256" key="1">
    <source>
        <dbReference type="SAM" id="MobiDB-lite"/>
    </source>
</evidence>
<comment type="caution">
    <text evidence="3">The sequence shown here is derived from an EMBL/GenBank/DDBJ whole genome shotgun (WGS) entry which is preliminary data.</text>
</comment>
<feature type="region of interest" description="Disordered" evidence="1">
    <location>
        <begin position="860"/>
        <end position="896"/>
    </location>
</feature>
<feature type="domain" description="CheW-like" evidence="2">
    <location>
        <begin position="707"/>
        <end position="858"/>
    </location>
</feature>
<sequence>MAHGNIDAADVSTAASVHTDTFIPFMRDVVRCESALRELNLMWRLIESSAKMNCPEEAHSILPMMAATRAGFQRLEGDLVHSLVQESLGEVMAEIGTHAHHVIDIVVRNLYERTADVGFLATDQDLCRFVAGITTDAGPVLQRLREYRNKYTVYDEIMLLDREGAVLAQIDEDAPVEGSHDPLIAQTLAATGHVETFRATPLRPGKEHALIYSQRMLDPRTGQPAGVLCLSFAFHSEMEGIFHARQGRNQRNIALLLDADNRVIASSDALWIPVGAQVPVNLGGAPQLLVHGGRTYLVRTVASQGYQGYPGPPGWKGQVMVPVELAFSAKLQRTIDALDPAIAQGLLAHAKTFCPPLYEIVTAADTIRRVVWNGQVMTAGKQGAAQKLKAVLEQIGETGARTNEVFTQSIRDLYDTVLSSRMRDSMFLTQLLVDLLDRNLYERANDCRWWALTPELRALLADAAQGRLQAEDVTTACRILEHINSLYTVYTRLVVYDRTGRIVAASRPTCKDGSSVLGTRIDPATLAAVLTLPDTQSYHVSPWQASALDEGRLTYVYHAAIRAPGAASEVVGGIGIVFNSSVEFDAMLRGATASKPHTHTVFVHRSGQVIASTDPARPPGHTMALPPDLLALPNGHSTSRAMVHDGHYCIVGCSASHGYREFKVSDGYRDDVLALSFESLGAVQTGALDAVQRRRTVLTADVGQTEVQEMATFFIDAALFAFKAEEVLEALPASAIAAVSAGRMPYCVGTLARKAHGSVTGYVWVFDLGQLLRGTPSEITPDSQVIVLQHEGRRIGLLVNELHGVTAFARTRIFEAPNVLGNQAQLVTALIQPDPAPGEPPLLVQCLDAGRLMQALRSSTLSAVQQAPSDPSSTPADPATTSRTRDIQEQAALRVA</sequence>
<protein>
    <submittedName>
        <fullName evidence="3">Chemotaxis signal transduction protein</fullName>
    </submittedName>
</protein>
<dbReference type="Proteomes" id="UP000252174">
    <property type="component" value="Unassembled WGS sequence"/>
</dbReference>
<dbReference type="SMART" id="SM00260">
    <property type="entry name" value="CheW"/>
    <property type="match status" value="1"/>
</dbReference>
<reference evidence="3 4" key="1">
    <citation type="submission" date="2018-07" db="EMBL/GenBank/DDBJ databases">
        <title>Genomic Encyclopedia of Type Strains, Phase IV (KMG-IV): sequencing the most valuable type-strain genomes for metagenomic binning, comparative biology and taxonomic classification.</title>
        <authorList>
            <person name="Goeker M."/>
        </authorList>
    </citation>
    <scope>NUCLEOTIDE SEQUENCE [LARGE SCALE GENOMIC DNA]</scope>
    <source>
        <strain evidence="3 4">DSM 100911</strain>
    </source>
</reference>
<dbReference type="GO" id="GO:0006935">
    <property type="term" value="P:chemotaxis"/>
    <property type="evidence" value="ECO:0007669"/>
    <property type="project" value="InterPro"/>
</dbReference>
<dbReference type="AlphaFoldDB" id="A0A369AKH0"/>
<dbReference type="RefSeq" id="WP_241659364.1">
    <property type="nucleotide sequence ID" value="NZ_QPJU01000004.1"/>
</dbReference>
<dbReference type="PROSITE" id="PS50851">
    <property type="entry name" value="CHEW"/>
    <property type="match status" value="1"/>
</dbReference>
<evidence type="ECO:0000313" key="4">
    <source>
        <dbReference type="Proteomes" id="UP000252174"/>
    </source>
</evidence>
<dbReference type="Pfam" id="PF01584">
    <property type="entry name" value="CheW"/>
    <property type="match status" value="1"/>
</dbReference>
<dbReference type="SUPFAM" id="SSF50341">
    <property type="entry name" value="CheW-like"/>
    <property type="match status" value="1"/>
</dbReference>
<dbReference type="GO" id="GO:0007165">
    <property type="term" value="P:signal transduction"/>
    <property type="evidence" value="ECO:0007669"/>
    <property type="project" value="InterPro"/>
</dbReference>
<evidence type="ECO:0000259" key="2">
    <source>
        <dbReference type="PROSITE" id="PS50851"/>
    </source>
</evidence>
<gene>
    <name evidence="3" type="ORF">DFR45_10421</name>
</gene>
<dbReference type="EMBL" id="QPJU01000004">
    <property type="protein sequence ID" value="RCX09661.1"/>
    <property type="molecule type" value="Genomic_DNA"/>
</dbReference>
<keyword evidence="4" id="KW-1185">Reference proteome</keyword>
<feature type="compositionally biased region" description="Low complexity" evidence="1">
    <location>
        <begin position="867"/>
        <end position="882"/>
    </location>
</feature>
<dbReference type="Gene3D" id="2.40.50.180">
    <property type="entry name" value="CheA-289, Domain 4"/>
    <property type="match status" value="1"/>
</dbReference>
<organism evidence="3 4">
    <name type="scientific">Extensimonas vulgaris</name>
    <dbReference type="NCBI Taxonomy" id="1031594"/>
    <lineage>
        <taxon>Bacteria</taxon>
        <taxon>Pseudomonadati</taxon>
        <taxon>Pseudomonadota</taxon>
        <taxon>Betaproteobacteria</taxon>
        <taxon>Burkholderiales</taxon>
        <taxon>Comamonadaceae</taxon>
        <taxon>Extensimonas</taxon>
    </lineage>
</organism>
<name>A0A369AKH0_9BURK</name>